<dbReference type="KEGG" id="mcee:MCEL_07650"/>
<protein>
    <submittedName>
        <fullName evidence="2">Uncharacterized protein</fullName>
    </submittedName>
</protein>
<organism evidence="2 3">
    <name type="scientific">Mycolicibacterium celeriflavum</name>
    <name type="common">Mycobacterium celeriflavum</name>
    <dbReference type="NCBI Taxonomy" id="1249101"/>
    <lineage>
        <taxon>Bacteria</taxon>
        <taxon>Bacillati</taxon>
        <taxon>Actinomycetota</taxon>
        <taxon>Actinomycetes</taxon>
        <taxon>Mycobacteriales</taxon>
        <taxon>Mycobacteriaceae</taxon>
        <taxon>Mycolicibacterium</taxon>
    </lineage>
</organism>
<accession>A0A7I7RDP4</accession>
<dbReference type="AlphaFoldDB" id="A0A7I7RDP4"/>
<feature type="compositionally biased region" description="Basic residues" evidence="1">
    <location>
        <begin position="78"/>
        <end position="90"/>
    </location>
</feature>
<evidence type="ECO:0000313" key="3">
    <source>
        <dbReference type="Proteomes" id="UP000466431"/>
    </source>
</evidence>
<gene>
    <name evidence="2" type="ORF">MCEL_07650</name>
</gene>
<evidence type="ECO:0000256" key="1">
    <source>
        <dbReference type="SAM" id="MobiDB-lite"/>
    </source>
</evidence>
<feature type="region of interest" description="Disordered" evidence="1">
    <location>
        <begin position="78"/>
        <end position="104"/>
    </location>
</feature>
<reference evidence="2 3" key="1">
    <citation type="journal article" date="2019" name="Emerg. Microbes Infect.">
        <title>Comprehensive subspecies identification of 175 nontuberculous mycobacteria species based on 7547 genomic profiles.</title>
        <authorList>
            <person name="Matsumoto Y."/>
            <person name="Kinjo T."/>
            <person name="Motooka D."/>
            <person name="Nabeya D."/>
            <person name="Jung N."/>
            <person name="Uechi K."/>
            <person name="Horii T."/>
            <person name="Iida T."/>
            <person name="Fujita J."/>
            <person name="Nakamura S."/>
        </authorList>
    </citation>
    <scope>NUCLEOTIDE SEQUENCE [LARGE SCALE GENOMIC DNA]</scope>
    <source>
        <strain evidence="2 3">JCM 18439</strain>
    </source>
</reference>
<dbReference type="Proteomes" id="UP000466431">
    <property type="component" value="Chromosome"/>
</dbReference>
<name>A0A7I7RDP4_MYCCF</name>
<keyword evidence="3" id="KW-1185">Reference proteome</keyword>
<proteinExistence type="predicted"/>
<dbReference type="EMBL" id="AP022591">
    <property type="protein sequence ID" value="BBY42470.1"/>
    <property type="molecule type" value="Genomic_DNA"/>
</dbReference>
<evidence type="ECO:0000313" key="2">
    <source>
        <dbReference type="EMBL" id="BBY42470.1"/>
    </source>
</evidence>
<sequence>MPSSTATKMTLRRCLLISAPPDSRSAAALGAAWLVMSPFRGGTFHTHIVSQARKVTHPDESYPANVRKTLQQARRVLRKRARSRGKRKLAGYKAVGGRDTHCAA</sequence>